<dbReference type="AlphaFoldDB" id="A0A4Y2E8E0"/>
<name>A0A4Y2E8E0_ARAVE</name>
<organism evidence="1 2">
    <name type="scientific">Araneus ventricosus</name>
    <name type="common">Orbweaver spider</name>
    <name type="synonym">Epeira ventricosa</name>
    <dbReference type="NCBI Taxonomy" id="182803"/>
    <lineage>
        <taxon>Eukaryota</taxon>
        <taxon>Metazoa</taxon>
        <taxon>Ecdysozoa</taxon>
        <taxon>Arthropoda</taxon>
        <taxon>Chelicerata</taxon>
        <taxon>Arachnida</taxon>
        <taxon>Araneae</taxon>
        <taxon>Araneomorphae</taxon>
        <taxon>Entelegynae</taxon>
        <taxon>Araneoidea</taxon>
        <taxon>Araneidae</taxon>
        <taxon>Araneus</taxon>
    </lineage>
</organism>
<dbReference type="Proteomes" id="UP000499080">
    <property type="component" value="Unassembled WGS sequence"/>
</dbReference>
<gene>
    <name evidence="1" type="ORF">AVEN_245837_1</name>
</gene>
<keyword evidence="2" id="KW-1185">Reference proteome</keyword>
<proteinExistence type="predicted"/>
<evidence type="ECO:0000313" key="1">
    <source>
        <dbReference type="EMBL" id="GBM25433.1"/>
    </source>
</evidence>
<comment type="caution">
    <text evidence="1">The sequence shown here is derived from an EMBL/GenBank/DDBJ whole genome shotgun (WGS) entry which is preliminary data.</text>
</comment>
<dbReference type="EMBL" id="BGPR01000537">
    <property type="protein sequence ID" value="GBM25433.1"/>
    <property type="molecule type" value="Genomic_DNA"/>
</dbReference>
<sequence length="117" mass="13431">MSERAKINATKRSHHRRQLLEKISLHSYLAPSDFLFRNKHLECLHFITGDHWCQSIKPSLAQGRTEGSAKLAPANGADGGRKLPFKKTYIRIQIGTTTYANKKNLRINLRDLLNFMK</sequence>
<protein>
    <submittedName>
        <fullName evidence="1">Uncharacterized protein</fullName>
    </submittedName>
</protein>
<reference evidence="1 2" key="1">
    <citation type="journal article" date="2019" name="Sci. Rep.">
        <title>Orb-weaving spider Araneus ventricosus genome elucidates the spidroin gene catalogue.</title>
        <authorList>
            <person name="Kono N."/>
            <person name="Nakamura H."/>
            <person name="Ohtoshi R."/>
            <person name="Moran D.A.P."/>
            <person name="Shinohara A."/>
            <person name="Yoshida Y."/>
            <person name="Fujiwara M."/>
            <person name="Mori M."/>
            <person name="Tomita M."/>
            <person name="Arakawa K."/>
        </authorList>
    </citation>
    <scope>NUCLEOTIDE SEQUENCE [LARGE SCALE GENOMIC DNA]</scope>
</reference>
<evidence type="ECO:0000313" key="2">
    <source>
        <dbReference type="Proteomes" id="UP000499080"/>
    </source>
</evidence>
<accession>A0A4Y2E8E0</accession>